<proteinExistence type="predicted"/>
<dbReference type="Proteomes" id="UP000887572">
    <property type="component" value="Unplaced"/>
</dbReference>
<evidence type="ECO:0000313" key="2">
    <source>
        <dbReference type="WBParaSite" id="Gr19_v10_g1355.t1"/>
    </source>
</evidence>
<organism evidence="1 2">
    <name type="scientific">Globodera rostochiensis</name>
    <name type="common">Golden nematode worm</name>
    <name type="synonym">Heterodera rostochiensis</name>
    <dbReference type="NCBI Taxonomy" id="31243"/>
    <lineage>
        <taxon>Eukaryota</taxon>
        <taxon>Metazoa</taxon>
        <taxon>Ecdysozoa</taxon>
        <taxon>Nematoda</taxon>
        <taxon>Chromadorea</taxon>
        <taxon>Rhabditida</taxon>
        <taxon>Tylenchina</taxon>
        <taxon>Tylenchomorpha</taxon>
        <taxon>Tylenchoidea</taxon>
        <taxon>Heteroderidae</taxon>
        <taxon>Heteroderinae</taxon>
        <taxon>Globodera</taxon>
    </lineage>
</organism>
<keyword evidence="1" id="KW-1185">Reference proteome</keyword>
<evidence type="ECO:0000313" key="1">
    <source>
        <dbReference type="Proteomes" id="UP000887572"/>
    </source>
</evidence>
<dbReference type="WBParaSite" id="Gr19_v10_g1355.t1">
    <property type="protein sequence ID" value="Gr19_v10_g1355.t1"/>
    <property type="gene ID" value="Gr19_v10_g1355"/>
</dbReference>
<sequence length="178" mass="20685">MRAFNKLFRGETSNGKNHLNFKQYRLAQVRLRIGIGPASKMSKIWEKSEEAKVNANKWPADGIKTSIYYIQNWLKNDEQIILGTSSNWFVLLQKCVENYPNRKINGETFSDNLNFYIFFYEKLSKFCSKLVGNTDKAELRKLWAKYDSFLGAALEEFHRAQNIVANSGIEQAKVKMCH</sequence>
<accession>A0A914H3N6</accession>
<dbReference type="AlphaFoldDB" id="A0A914H3N6"/>
<name>A0A914H3N6_GLORO</name>
<protein>
    <submittedName>
        <fullName evidence="2">Uncharacterized protein</fullName>
    </submittedName>
</protein>
<reference evidence="2" key="1">
    <citation type="submission" date="2022-11" db="UniProtKB">
        <authorList>
            <consortium name="WormBaseParasite"/>
        </authorList>
    </citation>
    <scope>IDENTIFICATION</scope>
</reference>